<evidence type="ECO:0000313" key="2">
    <source>
        <dbReference type="Proteomes" id="UP000321157"/>
    </source>
</evidence>
<dbReference type="EMBL" id="BJXX01000098">
    <property type="protein sequence ID" value="GEN34760.1"/>
    <property type="molecule type" value="Genomic_DNA"/>
</dbReference>
<organism evidence="1 2">
    <name type="scientific">Aneurinibacillus danicus</name>
    <dbReference type="NCBI Taxonomy" id="267746"/>
    <lineage>
        <taxon>Bacteria</taxon>
        <taxon>Bacillati</taxon>
        <taxon>Bacillota</taxon>
        <taxon>Bacilli</taxon>
        <taxon>Bacillales</taxon>
        <taxon>Paenibacillaceae</taxon>
        <taxon>Aneurinibacillus group</taxon>
        <taxon>Aneurinibacillus</taxon>
    </lineage>
</organism>
<dbReference type="RefSeq" id="WP_146810027.1">
    <property type="nucleotide sequence ID" value="NZ_BJXX01000098.1"/>
</dbReference>
<comment type="caution">
    <text evidence="1">The sequence shown here is derived from an EMBL/GenBank/DDBJ whole genome shotgun (WGS) entry which is preliminary data.</text>
</comment>
<protein>
    <submittedName>
        <fullName evidence="1">Uncharacterized protein</fullName>
    </submittedName>
</protein>
<proteinExistence type="predicted"/>
<accession>A0A511V783</accession>
<sequence length="62" mass="7111">MNMICPLCCAEKGCTHQTKGFNMGGVWEDIIDFGYPSFPAYAFDEEAAKYRHQTFAQRRKIS</sequence>
<dbReference type="AlphaFoldDB" id="A0A511V783"/>
<dbReference type="OrthoDB" id="9927792at2"/>
<gene>
    <name evidence="1" type="ORF">ADA01nite_22200</name>
</gene>
<keyword evidence="2" id="KW-1185">Reference proteome</keyword>
<name>A0A511V783_9BACL</name>
<reference evidence="1 2" key="1">
    <citation type="submission" date="2019-07" db="EMBL/GenBank/DDBJ databases">
        <title>Whole genome shotgun sequence of Aneurinibacillus danicus NBRC 102444.</title>
        <authorList>
            <person name="Hosoyama A."/>
            <person name="Uohara A."/>
            <person name="Ohji S."/>
            <person name="Ichikawa N."/>
        </authorList>
    </citation>
    <scope>NUCLEOTIDE SEQUENCE [LARGE SCALE GENOMIC DNA]</scope>
    <source>
        <strain evidence="1 2">NBRC 102444</strain>
    </source>
</reference>
<dbReference type="Proteomes" id="UP000321157">
    <property type="component" value="Unassembled WGS sequence"/>
</dbReference>
<evidence type="ECO:0000313" key="1">
    <source>
        <dbReference type="EMBL" id="GEN34760.1"/>
    </source>
</evidence>